<organism evidence="1 2">
    <name type="scientific">Clostridium aceticum</name>
    <dbReference type="NCBI Taxonomy" id="84022"/>
    <lineage>
        <taxon>Bacteria</taxon>
        <taxon>Bacillati</taxon>
        <taxon>Bacillota</taxon>
        <taxon>Clostridia</taxon>
        <taxon>Eubacteriales</taxon>
        <taxon>Clostridiaceae</taxon>
        <taxon>Clostridium</taxon>
    </lineage>
</organism>
<dbReference type="AlphaFoldDB" id="A0A0D8I8K4"/>
<name>A0A0D8I8K4_9CLOT</name>
<sequence>MGLPSYFDYMSREKKKSRIAEYLDYTPTEDFLNTDDLELYMKAYKARYEENERLSKLTPLESLEYYKRMNEDMDNLINPKETKEFIKSEQVNNEPIHLILENRLGFKLPIKVDLIEDYLIPIKDTTQNKCDYFILIMKFKDIEQLEVGAMEFLKKAQIFNVYSIYKDGRQEKATVPWRDDYMDMVNSLQVVTVGQDEIIIEIGV</sequence>
<gene>
    <name evidence="1" type="ORF">CACET_c27670</name>
</gene>
<evidence type="ECO:0000313" key="1">
    <source>
        <dbReference type="EMBL" id="AKL96212.1"/>
    </source>
</evidence>
<dbReference type="RefSeq" id="WP_044825238.1">
    <property type="nucleotide sequence ID" value="NZ_CP009687.1"/>
</dbReference>
<evidence type="ECO:0000313" key="2">
    <source>
        <dbReference type="Proteomes" id="UP000035704"/>
    </source>
</evidence>
<keyword evidence="2" id="KW-1185">Reference proteome</keyword>
<dbReference type="EMBL" id="CP009687">
    <property type="protein sequence ID" value="AKL96212.1"/>
    <property type="molecule type" value="Genomic_DNA"/>
</dbReference>
<dbReference type="STRING" id="84022.CACET_c27670"/>
<protein>
    <submittedName>
        <fullName evidence="1">Uncharacterized protein</fullName>
    </submittedName>
</protein>
<dbReference type="Proteomes" id="UP000035704">
    <property type="component" value="Chromosome"/>
</dbReference>
<proteinExistence type="predicted"/>
<dbReference type="PATRIC" id="fig|84022.5.peg.702"/>
<accession>A0A0D8I8K4</accession>
<dbReference type="KEGG" id="cace:CACET_c27670"/>
<reference evidence="1 2" key="1">
    <citation type="submission" date="2014-10" db="EMBL/GenBank/DDBJ databases">
        <title>Genome sequence of Clostridium aceticum DSM 1496.</title>
        <authorList>
            <person name="Poehlein A."/>
            <person name="Schiel-Bengelsdorf B."/>
            <person name="Gottschalk G."/>
            <person name="Duerre P."/>
            <person name="Daniel R."/>
        </authorList>
    </citation>
    <scope>NUCLEOTIDE SEQUENCE [LARGE SCALE GENOMIC DNA]</scope>
    <source>
        <strain evidence="1 2">DSM 1496</strain>
    </source>
</reference>